<evidence type="ECO:0000259" key="4">
    <source>
        <dbReference type="Pfam" id="PF03358"/>
    </source>
</evidence>
<dbReference type="Proteomes" id="UP001597120">
    <property type="component" value="Unassembled WGS sequence"/>
</dbReference>
<evidence type="ECO:0000256" key="3">
    <source>
        <dbReference type="ARBA" id="ARBA00023002"/>
    </source>
</evidence>
<sequence>MSKAVIIFGSPSKTSRLTSVIQYAQEVLQASGMQTEWINVADLPAEDLILARFDSPSIVQANALVEQADAILIASPVYKASYTGVLKTFLDLIPQRGLADKLILPIFMGGTMAHLLSIDYSLKPVLSALAARYMLGGVYIVDSEVTRNEQGSIELSEAIKGRLDDSLRQFVEETAWYSQRGKSRGQ</sequence>
<dbReference type="InterPro" id="IPR020048">
    <property type="entry name" value="NADPH-dep_FMN_reduc_SsuE"/>
</dbReference>
<gene>
    <name evidence="5" type="primary">ssuE</name>
    <name evidence="5" type="ORF">ACFQ03_02625</name>
</gene>
<dbReference type="Pfam" id="PF03358">
    <property type="entry name" value="FMN_red"/>
    <property type="match status" value="1"/>
</dbReference>
<dbReference type="InterPro" id="IPR029039">
    <property type="entry name" value="Flavoprotein-like_sf"/>
</dbReference>
<evidence type="ECO:0000313" key="6">
    <source>
        <dbReference type="Proteomes" id="UP001597120"/>
    </source>
</evidence>
<feature type="domain" description="NADPH-dependent FMN reductase-like" evidence="4">
    <location>
        <begin position="3"/>
        <end position="143"/>
    </location>
</feature>
<dbReference type="NCBIfam" id="TIGR03567">
    <property type="entry name" value="FMN_reduc_SsuE"/>
    <property type="match status" value="1"/>
</dbReference>
<evidence type="ECO:0000256" key="2">
    <source>
        <dbReference type="ARBA" id="ARBA00022643"/>
    </source>
</evidence>
<dbReference type="GO" id="GO:0052873">
    <property type="term" value="F:FMN reductase (NADPH) activity"/>
    <property type="evidence" value="ECO:0007669"/>
    <property type="project" value="UniProtKB-EC"/>
</dbReference>
<comment type="caution">
    <text evidence="5">The sequence shown here is derived from an EMBL/GenBank/DDBJ whole genome shotgun (WGS) entry which is preliminary data.</text>
</comment>
<name>A0ABW3D5R4_9BACL</name>
<dbReference type="InterPro" id="IPR005025">
    <property type="entry name" value="FMN_Rdtase-like_dom"/>
</dbReference>
<keyword evidence="2" id="KW-0288">FMN</keyword>
<proteinExistence type="predicted"/>
<organism evidence="5 6">
    <name type="scientific">Paenibacillus residui</name>
    <dbReference type="NCBI Taxonomy" id="629724"/>
    <lineage>
        <taxon>Bacteria</taxon>
        <taxon>Bacillati</taxon>
        <taxon>Bacillota</taxon>
        <taxon>Bacilli</taxon>
        <taxon>Bacillales</taxon>
        <taxon>Paenibacillaceae</taxon>
        <taxon>Paenibacillus</taxon>
    </lineage>
</organism>
<dbReference type="EC" id="1.5.1.38" evidence="5"/>
<dbReference type="PANTHER" id="PTHR43408:SF1">
    <property type="entry name" value="FMN REDUCTASE (NADPH)"/>
    <property type="match status" value="1"/>
</dbReference>
<keyword evidence="3 5" id="KW-0560">Oxidoreductase</keyword>
<dbReference type="PANTHER" id="PTHR43408">
    <property type="entry name" value="FMN REDUCTASE (NADPH)"/>
    <property type="match status" value="1"/>
</dbReference>
<dbReference type="InterPro" id="IPR051814">
    <property type="entry name" value="NAD(P)H-dep_FMN_reductase"/>
</dbReference>
<dbReference type="RefSeq" id="WP_144932418.1">
    <property type="nucleotide sequence ID" value="NZ_JBHTIU010000008.1"/>
</dbReference>
<keyword evidence="1" id="KW-0285">Flavoprotein</keyword>
<dbReference type="SUPFAM" id="SSF52218">
    <property type="entry name" value="Flavoproteins"/>
    <property type="match status" value="1"/>
</dbReference>
<reference evidence="6" key="1">
    <citation type="journal article" date="2019" name="Int. J. Syst. Evol. Microbiol.">
        <title>The Global Catalogue of Microorganisms (GCM) 10K type strain sequencing project: providing services to taxonomists for standard genome sequencing and annotation.</title>
        <authorList>
            <consortium name="The Broad Institute Genomics Platform"/>
            <consortium name="The Broad Institute Genome Sequencing Center for Infectious Disease"/>
            <person name="Wu L."/>
            <person name="Ma J."/>
        </authorList>
    </citation>
    <scope>NUCLEOTIDE SEQUENCE [LARGE SCALE GENOMIC DNA]</scope>
    <source>
        <strain evidence="6">CCUG 57263</strain>
    </source>
</reference>
<protein>
    <submittedName>
        <fullName evidence="5">NADPH-dependent FMN reductase</fullName>
        <ecNumber evidence="5">1.5.1.38</ecNumber>
    </submittedName>
</protein>
<evidence type="ECO:0000256" key="1">
    <source>
        <dbReference type="ARBA" id="ARBA00022630"/>
    </source>
</evidence>
<keyword evidence="6" id="KW-1185">Reference proteome</keyword>
<dbReference type="EMBL" id="JBHTIU010000008">
    <property type="protein sequence ID" value="MFD0868029.1"/>
    <property type="molecule type" value="Genomic_DNA"/>
</dbReference>
<evidence type="ECO:0000313" key="5">
    <source>
        <dbReference type="EMBL" id="MFD0868029.1"/>
    </source>
</evidence>
<accession>A0ABW3D5R4</accession>
<dbReference type="Gene3D" id="3.40.50.360">
    <property type="match status" value="1"/>
</dbReference>